<dbReference type="EMBL" id="PFBD01000025">
    <property type="protein sequence ID" value="PIR86806.1"/>
    <property type="molecule type" value="Genomic_DNA"/>
</dbReference>
<keyword evidence="1" id="KW-0472">Membrane</keyword>
<proteinExistence type="predicted"/>
<comment type="caution">
    <text evidence="3">The sequence shown here is derived from an EMBL/GenBank/DDBJ whole genome shotgun (WGS) entry which is preliminary data.</text>
</comment>
<reference evidence="4" key="1">
    <citation type="submission" date="2017-09" db="EMBL/GenBank/DDBJ databases">
        <title>Depth-based differentiation of microbial function through sediment-hosted aquifers and enrichment of novel symbionts in the deep terrestrial subsurface.</title>
        <authorList>
            <person name="Probst A.J."/>
            <person name="Ladd B."/>
            <person name="Jarett J.K."/>
            <person name="Geller-Mcgrath D.E."/>
            <person name="Sieber C.M.K."/>
            <person name="Emerson J.B."/>
            <person name="Anantharaman K."/>
            <person name="Thomas B.C."/>
            <person name="Malmstrom R."/>
            <person name="Stieglmeier M."/>
            <person name="Klingl A."/>
            <person name="Woyke T."/>
            <person name="Ryan C.M."/>
            <person name="Banfield J.F."/>
        </authorList>
    </citation>
    <scope>NUCLEOTIDE SEQUENCE [LARGE SCALE GENOMIC DNA]</scope>
</reference>
<gene>
    <name evidence="3" type="ORF">COU11_03825</name>
</gene>
<dbReference type="InterPro" id="IPR025178">
    <property type="entry name" value="Lnb_N"/>
</dbReference>
<protein>
    <recommendedName>
        <fullName evidence="2">Lnb N-terminal periplasmic domain-containing protein</fullName>
    </recommendedName>
</protein>
<feature type="domain" description="Lnb N-terminal periplasmic" evidence="2">
    <location>
        <begin position="76"/>
        <end position="229"/>
    </location>
</feature>
<evidence type="ECO:0000256" key="1">
    <source>
        <dbReference type="SAM" id="Phobius"/>
    </source>
</evidence>
<accession>A0A2H0UMA1</accession>
<feature type="transmembrane region" description="Helical" evidence="1">
    <location>
        <begin position="7"/>
        <end position="28"/>
    </location>
</feature>
<dbReference type="Pfam" id="PF13387">
    <property type="entry name" value="Lnb_N"/>
    <property type="match status" value="1"/>
</dbReference>
<sequence>MRIVKRIGKYALILLGLLVLAYLVLIVVRRPSLTRDWAPDQAVLATVEFSAGGDLVQITNIRNIDYRSTTDYDIRYYDKTYDLSKLESVWYMVEPFAGYGAGAAHTLVSFGFEGGDYVAISAEIRKEKGEAFSAVKGLLRQYELVYVIADEQDVIKLRSNYRKDDVFLYPVITSKENMRKLFVSMLERANELATKPEFYNTLTSTCTTNIVSHVNEIVPGRIPFSLKVLMPAYSDELAHDIGLIDNSVSLEELRQKYRINERAEQYADAPDWSVKIRQAK</sequence>
<keyword evidence="1" id="KW-1133">Transmembrane helix</keyword>
<evidence type="ECO:0000259" key="2">
    <source>
        <dbReference type="Pfam" id="PF13387"/>
    </source>
</evidence>
<evidence type="ECO:0000313" key="4">
    <source>
        <dbReference type="Proteomes" id="UP000229526"/>
    </source>
</evidence>
<dbReference type="AlphaFoldDB" id="A0A2H0UMA1"/>
<keyword evidence="1" id="KW-0812">Transmembrane</keyword>
<dbReference type="Proteomes" id="UP000229526">
    <property type="component" value="Unassembled WGS sequence"/>
</dbReference>
<name>A0A2H0UMA1_9BACT</name>
<organism evidence="3 4">
    <name type="scientific">Candidatus Harrisonbacteria bacterium CG10_big_fil_rev_8_21_14_0_10_49_15</name>
    <dbReference type="NCBI Taxonomy" id="1974587"/>
    <lineage>
        <taxon>Bacteria</taxon>
        <taxon>Candidatus Harrisoniibacteriota</taxon>
    </lineage>
</organism>
<evidence type="ECO:0000313" key="3">
    <source>
        <dbReference type="EMBL" id="PIR86806.1"/>
    </source>
</evidence>